<dbReference type="InterPro" id="IPR040442">
    <property type="entry name" value="Pyrv_kinase-like_dom_sf"/>
</dbReference>
<dbReference type="PANTHER" id="PTHR42905:SF16">
    <property type="entry name" value="CARBOXYPHOSPHONOENOLPYRUVATE PHOSPHONOMUTASE-LIKE PROTEIN (AFU_ORTHOLOGUE AFUA_5G07230)"/>
    <property type="match status" value="1"/>
</dbReference>
<evidence type="ECO:0000313" key="1">
    <source>
        <dbReference type="EMBL" id="GAA1915261.1"/>
    </source>
</evidence>
<comment type="caution">
    <text evidence="1">The sequence shown here is derived from an EMBL/GenBank/DDBJ whole genome shotgun (WGS) entry which is preliminary data.</text>
</comment>
<dbReference type="GO" id="GO:0016829">
    <property type="term" value="F:lyase activity"/>
    <property type="evidence" value="ECO:0007669"/>
    <property type="project" value="UniProtKB-KW"/>
</dbReference>
<keyword evidence="2" id="KW-1185">Reference proteome</keyword>
<dbReference type="RefSeq" id="WP_344261705.1">
    <property type="nucleotide sequence ID" value="NZ_BAAAMJ010000027.1"/>
</dbReference>
<evidence type="ECO:0000313" key="2">
    <source>
        <dbReference type="Proteomes" id="UP001501303"/>
    </source>
</evidence>
<protein>
    <submittedName>
        <fullName evidence="1">Isocitrate lyase/phosphoenolpyruvate mutase family protein</fullName>
    </submittedName>
</protein>
<dbReference type="InterPro" id="IPR015813">
    <property type="entry name" value="Pyrv/PenolPyrv_kinase-like_dom"/>
</dbReference>
<proteinExistence type="predicted"/>
<dbReference type="CDD" id="cd00377">
    <property type="entry name" value="ICL_PEPM"/>
    <property type="match status" value="1"/>
</dbReference>
<keyword evidence="1" id="KW-0456">Lyase</keyword>
<dbReference type="PANTHER" id="PTHR42905">
    <property type="entry name" value="PHOSPHOENOLPYRUVATE CARBOXYLASE"/>
    <property type="match status" value="1"/>
</dbReference>
<dbReference type="Gene3D" id="3.20.20.60">
    <property type="entry name" value="Phosphoenolpyruvate-binding domains"/>
    <property type="match status" value="1"/>
</dbReference>
<gene>
    <name evidence="1" type="ORF">GCM10009716_25800</name>
</gene>
<accession>A0ABN2P942</accession>
<organism evidence="1 2">
    <name type="scientific">Streptomyces sodiiphilus</name>
    <dbReference type="NCBI Taxonomy" id="226217"/>
    <lineage>
        <taxon>Bacteria</taxon>
        <taxon>Bacillati</taxon>
        <taxon>Actinomycetota</taxon>
        <taxon>Actinomycetes</taxon>
        <taxon>Kitasatosporales</taxon>
        <taxon>Streptomycetaceae</taxon>
        <taxon>Streptomyces</taxon>
    </lineage>
</organism>
<dbReference type="EMBL" id="BAAAMJ010000027">
    <property type="protein sequence ID" value="GAA1915261.1"/>
    <property type="molecule type" value="Genomic_DNA"/>
</dbReference>
<sequence length="291" mass="29319">MGNTPAGPATSSASVQQTARAERFRALHTPGTPLVLPNAWDAASALLVEHAGAHAVATSSSGASWSMGAADGEQLDRHQTLELISRITATVDVPVTADIEGGYAQDPAGVGETVRLVLAAGAVGVNLEDARQGGPAPLRPVAEQAARLAAARRAADAEGIPLFLNARLDTYLFEVGEPETRLARTLERARAYREAGADGIFVPGVTDLPVVAALAEGIDAPLNVLAGPGSPPVADLAAAGAARVSVGGSLAAAAYGLAHRAARELLTTGTCDALADGISMDPLLAPGRATP</sequence>
<dbReference type="Pfam" id="PF13714">
    <property type="entry name" value="PEP_mutase"/>
    <property type="match status" value="1"/>
</dbReference>
<dbReference type="SUPFAM" id="SSF51621">
    <property type="entry name" value="Phosphoenolpyruvate/pyruvate domain"/>
    <property type="match status" value="1"/>
</dbReference>
<name>A0ABN2P942_9ACTN</name>
<dbReference type="Gene3D" id="6.10.250.2750">
    <property type="match status" value="1"/>
</dbReference>
<dbReference type="InterPro" id="IPR039556">
    <property type="entry name" value="ICL/PEPM"/>
</dbReference>
<reference evidence="1 2" key="1">
    <citation type="journal article" date="2019" name="Int. J. Syst. Evol. Microbiol.">
        <title>The Global Catalogue of Microorganisms (GCM) 10K type strain sequencing project: providing services to taxonomists for standard genome sequencing and annotation.</title>
        <authorList>
            <consortium name="The Broad Institute Genomics Platform"/>
            <consortium name="The Broad Institute Genome Sequencing Center for Infectious Disease"/>
            <person name="Wu L."/>
            <person name="Ma J."/>
        </authorList>
    </citation>
    <scope>NUCLEOTIDE SEQUENCE [LARGE SCALE GENOMIC DNA]</scope>
    <source>
        <strain evidence="1 2">JCM 13581</strain>
    </source>
</reference>
<dbReference type="Proteomes" id="UP001501303">
    <property type="component" value="Unassembled WGS sequence"/>
</dbReference>